<organism evidence="1 2">
    <name type="scientific">Cajanus cajan</name>
    <name type="common">Pigeon pea</name>
    <name type="synonym">Cajanus indicus</name>
    <dbReference type="NCBI Taxonomy" id="3821"/>
    <lineage>
        <taxon>Eukaryota</taxon>
        <taxon>Viridiplantae</taxon>
        <taxon>Streptophyta</taxon>
        <taxon>Embryophyta</taxon>
        <taxon>Tracheophyta</taxon>
        <taxon>Spermatophyta</taxon>
        <taxon>Magnoliopsida</taxon>
        <taxon>eudicotyledons</taxon>
        <taxon>Gunneridae</taxon>
        <taxon>Pentapetalae</taxon>
        <taxon>rosids</taxon>
        <taxon>fabids</taxon>
        <taxon>Fabales</taxon>
        <taxon>Fabaceae</taxon>
        <taxon>Papilionoideae</taxon>
        <taxon>50 kb inversion clade</taxon>
        <taxon>NPAAA clade</taxon>
        <taxon>indigoferoid/millettioid clade</taxon>
        <taxon>Phaseoleae</taxon>
        <taxon>Cajanus</taxon>
    </lineage>
</organism>
<evidence type="ECO:0000313" key="1">
    <source>
        <dbReference type="EMBL" id="KYP40932.1"/>
    </source>
</evidence>
<dbReference type="Proteomes" id="UP000075243">
    <property type="component" value="Unassembled WGS sequence"/>
</dbReference>
<dbReference type="AlphaFoldDB" id="A0A151REB6"/>
<gene>
    <name evidence="1" type="ORF">KK1_037700</name>
</gene>
<dbReference type="Gramene" id="C.cajan_38579.t">
    <property type="protein sequence ID" value="C.cajan_38579.t"/>
    <property type="gene ID" value="C.cajan_38579"/>
</dbReference>
<dbReference type="EMBL" id="KQ483804">
    <property type="protein sequence ID" value="KYP40932.1"/>
    <property type="molecule type" value="Genomic_DNA"/>
</dbReference>
<accession>A0A151REB6</accession>
<reference evidence="1" key="1">
    <citation type="journal article" date="2012" name="Nat. Biotechnol.">
        <title>Draft genome sequence of pigeonpea (Cajanus cajan), an orphan legume crop of resource-poor farmers.</title>
        <authorList>
            <person name="Varshney R.K."/>
            <person name="Chen W."/>
            <person name="Li Y."/>
            <person name="Bharti A.K."/>
            <person name="Saxena R.K."/>
            <person name="Schlueter J.A."/>
            <person name="Donoghue M.T."/>
            <person name="Azam S."/>
            <person name="Fan G."/>
            <person name="Whaley A.M."/>
            <person name="Farmer A.D."/>
            <person name="Sheridan J."/>
            <person name="Iwata A."/>
            <person name="Tuteja R."/>
            <person name="Penmetsa R.V."/>
            <person name="Wu W."/>
            <person name="Upadhyaya H.D."/>
            <person name="Yang S.P."/>
            <person name="Shah T."/>
            <person name="Saxena K.B."/>
            <person name="Michael T."/>
            <person name="McCombie W.R."/>
            <person name="Yang B."/>
            <person name="Zhang G."/>
            <person name="Yang H."/>
            <person name="Wang J."/>
            <person name="Spillane C."/>
            <person name="Cook D.R."/>
            <person name="May G.D."/>
            <person name="Xu X."/>
            <person name="Jackson S.A."/>
        </authorList>
    </citation>
    <scope>NUCLEOTIDE SEQUENCE [LARGE SCALE GENOMIC DNA]</scope>
</reference>
<protein>
    <recommendedName>
        <fullName evidence="3">Reverse transcriptase domain-containing protein</fullName>
    </recommendedName>
</protein>
<name>A0A151REB6_CAJCA</name>
<feature type="non-terminal residue" evidence="1">
    <location>
        <position position="1"/>
    </location>
</feature>
<evidence type="ECO:0008006" key="3">
    <source>
        <dbReference type="Google" id="ProtNLM"/>
    </source>
</evidence>
<evidence type="ECO:0000313" key="2">
    <source>
        <dbReference type="Proteomes" id="UP000075243"/>
    </source>
</evidence>
<proteinExistence type="predicted"/>
<keyword evidence="2" id="KW-1185">Reference proteome</keyword>
<sequence>QEERLLHVLQKHKKAICWTLANIPSINPSTCMHRILLEDGAKLMRQPQRRLNLVILDVVKKERDESTNKSFKVNGHRLKPFLNNPSLLNAVVEETSLLDPATLTP</sequence>